<proteinExistence type="predicted"/>
<organism evidence="3">
    <name type="scientific">Arabidopsis lyrata subsp. lyrata</name>
    <name type="common">Lyre-leaved rock-cress</name>
    <dbReference type="NCBI Taxonomy" id="81972"/>
    <lineage>
        <taxon>Eukaryota</taxon>
        <taxon>Viridiplantae</taxon>
        <taxon>Streptophyta</taxon>
        <taxon>Embryophyta</taxon>
        <taxon>Tracheophyta</taxon>
        <taxon>Spermatophyta</taxon>
        <taxon>Magnoliopsida</taxon>
        <taxon>eudicotyledons</taxon>
        <taxon>Gunneridae</taxon>
        <taxon>Pentapetalae</taxon>
        <taxon>rosids</taxon>
        <taxon>malvids</taxon>
        <taxon>Brassicales</taxon>
        <taxon>Brassicaceae</taxon>
        <taxon>Camelineae</taxon>
        <taxon>Arabidopsis</taxon>
    </lineage>
</organism>
<dbReference type="Proteomes" id="UP000008694">
    <property type="component" value="Unassembled WGS sequence"/>
</dbReference>
<evidence type="ECO:0000313" key="3">
    <source>
        <dbReference type="Proteomes" id="UP000008694"/>
    </source>
</evidence>
<keyword evidence="3" id="KW-1185">Reference proteome</keyword>
<dbReference type="NCBIfam" id="TIGR01640">
    <property type="entry name" value="F_box_assoc_1"/>
    <property type="match status" value="2"/>
</dbReference>
<dbReference type="InterPro" id="IPR013187">
    <property type="entry name" value="F-box-assoc_dom_typ3"/>
</dbReference>
<dbReference type="SMART" id="SM00256">
    <property type="entry name" value="FBOX"/>
    <property type="match status" value="1"/>
</dbReference>
<dbReference type="InterPro" id="IPR001810">
    <property type="entry name" value="F-box_dom"/>
</dbReference>
<dbReference type="STRING" id="81972.D7LS85"/>
<dbReference type="Pfam" id="PF00646">
    <property type="entry name" value="F-box"/>
    <property type="match status" value="1"/>
</dbReference>
<dbReference type="InterPro" id="IPR036047">
    <property type="entry name" value="F-box-like_dom_sf"/>
</dbReference>
<dbReference type="Gramene" id="scaffold_503365.1">
    <property type="protein sequence ID" value="scaffold_503365.1"/>
    <property type="gene ID" value="scaffold_503365.1"/>
</dbReference>
<dbReference type="SUPFAM" id="SSF81383">
    <property type="entry name" value="F-box domain"/>
    <property type="match status" value="1"/>
</dbReference>
<dbReference type="EMBL" id="GL348717">
    <property type="protein sequence ID" value="EFH54634.1"/>
    <property type="molecule type" value="Genomic_DNA"/>
</dbReference>
<dbReference type="eggNOG" id="ENOG502SNHU">
    <property type="taxonomic scope" value="Eukaryota"/>
</dbReference>
<name>D7LS85_ARALL</name>
<dbReference type="PANTHER" id="PTHR31111:SF132">
    <property type="entry name" value="F-BOX ASSOCIATED UBIQUITINATION EFFECTOR FAMILY PROTEIN-RELATED"/>
    <property type="match status" value="1"/>
</dbReference>
<gene>
    <name evidence="2" type="ORF">ARALYDRAFT_907661</name>
</gene>
<feature type="domain" description="F-box" evidence="1">
    <location>
        <begin position="23"/>
        <end position="62"/>
    </location>
</feature>
<reference evidence="3" key="1">
    <citation type="journal article" date="2011" name="Nat. Genet.">
        <title>The Arabidopsis lyrata genome sequence and the basis of rapid genome size change.</title>
        <authorList>
            <person name="Hu T.T."/>
            <person name="Pattyn P."/>
            <person name="Bakker E.G."/>
            <person name="Cao J."/>
            <person name="Cheng J.-F."/>
            <person name="Clark R.M."/>
            <person name="Fahlgren N."/>
            <person name="Fawcett J.A."/>
            <person name="Grimwood J."/>
            <person name="Gundlach H."/>
            <person name="Haberer G."/>
            <person name="Hollister J.D."/>
            <person name="Ossowski S."/>
            <person name="Ottilar R.P."/>
            <person name="Salamov A.A."/>
            <person name="Schneeberger K."/>
            <person name="Spannagl M."/>
            <person name="Wang X."/>
            <person name="Yang L."/>
            <person name="Nasrallah M.E."/>
            <person name="Bergelson J."/>
            <person name="Carrington J.C."/>
            <person name="Gaut B.S."/>
            <person name="Schmutz J."/>
            <person name="Mayer K.F.X."/>
            <person name="Van de Peer Y."/>
            <person name="Grigoriev I.V."/>
            <person name="Nordborg M."/>
            <person name="Weigel D."/>
            <person name="Guo Y.-L."/>
        </authorList>
    </citation>
    <scope>NUCLEOTIDE SEQUENCE [LARGE SCALE GENOMIC DNA]</scope>
    <source>
        <strain evidence="3">cv. MN47</strain>
    </source>
</reference>
<accession>D7LS85</accession>
<dbReference type="Pfam" id="PF08268">
    <property type="entry name" value="FBA_3"/>
    <property type="match status" value="3"/>
</dbReference>
<dbReference type="AlphaFoldDB" id="D7LS85"/>
<sequence>MTRRKKRSCSNPKKEEVVKSEPIPFDLVIEILLRLPAKSIARFRYVSKLWQSTLRGPHFTESFLTLSSSRPKILFTCLKDGETFFFSSPHTQDLSPISANIHMSFPVNCPSNICRPVHGWVCGSHQRTTKGTTVTVPLICNPSTGESLALCKVKTRRKGVISFLGFDPIDKKFKVLCMTRAYVGRADSEEHQVLTLETGKKPSRKMIECDILHYPTVVEHTNGFSQYDGVCINGVLYYLAIVHGVSDHRYPDVVCFEFRSDKFNYIKKVAGPGMEMYLRGQLDSTLVNYKGKLAKLQPNMSNNGVCTGIQLWVLEDAEKHEWSSHIYVLPPPWRNVYEETKLCFVGTTRKGEIVLSPNTISNFFYLLYYNPERNTITIVKIKGLETFKSHKAYTFVDHLEDVKLVSSFQDHDCLLSLARFRCVSKLCGSTLTNQDFTESFYTIYSSRPKLLFTVLKDRKTFFFSSSNPQGASRLAVKIHMSFPINRPYENFRPVCGLKQHTSKRGTINVPLICNPSTGETLALPNLNTKRKRGVTSYLGYDPIDKQFKVLCMSHTRNRRYFRSDEVEVLTLGTGTHPSWRMIPCNIPHELVVVDRTSNHSAYDGICVNGVLYYLKMPKHTNGRVISIFGLRLQASSLEDNSCKKEIYVGTSDTGEIVLSHDIITDHFYLSYYNPESNTLTRVRIQGMEAFKERKVYIFLDHVEDLRQVARIIGS</sequence>
<evidence type="ECO:0000259" key="1">
    <source>
        <dbReference type="SMART" id="SM00256"/>
    </source>
</evidence>
<protein>
    <recommendedName>
        <fullName evidence="1">F-box domain-containing protein</fullName>
    </recommendedName>
</protein>
<dbReference type="CDD" id="cd22157">
    <property type="entry name" value="F-box_AtFBW1-like"/>
    <property type="match status" value="1"/>
</dbReference>
<dbReference type="InterPro" id="IPR017451">
    <property type="entry name" value="F-box-assoc_interact_dom"/>
</dbReference>
<dbReference type="HOGENOM" id="CLU_420571_0_0_1"/>
<dbReference type="PANTHER" id="PTHR31111">
    <property type="entry name" value="BNAA05G37150D PROTEIN-RELATED"/>
    <property type="match status" value="1"/>
</dbReference>
<evidence type="ECO:0000313" key="2">
    <source>
        <dbReference type="EMBL" id="EFH54634.1"/>
    </source>
</evidence>